<feature type="transmembrane region" description="Helical" evidence="1">
    <location>
        <begin position="149"/>
        <end position="168"/>
    </location>
</feature>
<dbReference type="Pfam" id="PF05402">
    <property type="entry name" value="PqqD"/>
    <property type="match status" value="1"/>
</dbReference>
<feature type="transmembrane region" description="Helical" evidence="1">
    <location>
        <begin position="174"/>
        <end position="194"/>
    </location>
</feature>
<feature type="transmembrane region" description="Helical" evidence="1">
    <location>
        <begin position="201"/>
        <end position="222"/>
    </location>
</feature>
<feature type="transmembrane region" description="Helical" evidence="1">
    <location>
        <begin position="275"/>
        <end position="294"/>
    </location>
</feature>
<dbReference type="InterPro" id="IPR001193">
    <property type="entry name" value="MBTPS2"/>
</dbReference>
<keyword evidence="2" id="KW-0482">Metalloprotease</keyword>
<dbReference type="AlphaFoldDB" id="A0A7W7MQX2"/>
<dbReference type="Proteomes" id="UP000578112">
    <property type="component" value="Unassembled WGS sequence"/>
</dbReference>
<dbReference type="GO" id="GO:0016020">
    <property type="term" value="C:membrane"/>
    <property type="evidence" value="ECO:0007669"/>
    <property type="project" value="InterPro"/>
</dbReference>
<organism evidence="2 3">
    <name type="scientific">Actinoplanes digitatis</name>
    <dbReference type="NCBI Taxonomy" id="1868"/>
    <lineage>
        <taxon>Bacteria</taxon>
        <taxon>Bacillati</taxon>
        <taxon>Actinomycetota</taxon>
        <taxon>Actinomycetes</taxon>
        <taxon>Micromonosporales</taxon>
        <taxon>Micromonosporaceae</taxon>
        <taxon>Actinoplanes</taxon>
    </lineage>
</organism>
<reference evidence="2 3" key="1">
    <citation type="submission" date="2020-08" db="EMBL/GenBank/DDBJ databases">
        <title>Sequencing the genomes of 1000 actinobacteria strains.</title>
        <authorList>
            <person name="Klenk H.-P."/>
        </authorList>
    </citation>
    <scope>NUCLEOTIDE SEQUENCE [LARGE SCALE GENOMIC DNA]</scope>
    <source>
        <strain evidence="2 3">DSM 43149</strain>
    </source>
</reference>
<keyword evidence="1" id="KW-0472">Membrane</keyword>
<sequence>MSAESMTEAVPAWLDQPVELAPEVTLVDGANGHSMLFNAETGIYVRLSRTGARVVPLLDGSRTGAALLEAARRSRGPDGVRDRAPALLTFLNDLRAAGVLMEPPEPLRGSQLLVARAIAMTPKVRIPVRQLNRMLRPPAMVLARFPRTATVAGVLLAVAALTAVVLAMTLPAPFVYTGPPWVLIVVVLLVQATVHEMGHATVCLTLGVPVREAGIKLLFLLIPMTYVDRTDAYRLKSRFSRSAVALVGPLIDVTAMGLTALLIILDPVQFAELRWLLGFQLFLIVTNLNPLLPVSDGHHAMEAALGELNLRGRAFTYLGHILFRLPLPGVHQTMSVTRRGMYLAFGAISGGYLLFVCTMIAINYWKLYVMATN</sequence>
<dbReference type="PANTHER" id="PTHR13325">
    <property type="entry name" value="PROTEASE M50 MEMBRANE-BOUND TRANSCRIPTION FACTOR SITE 2 PROTEASE"/>
    <property type="match status" value="1"/>
</dbReference>
<evidence type="ECO:0000256" key="1">
    <source>
        <dbReference type="SAM" id="Phobius"/>
    </source>
</evidence>
<keyword evidence="2" id="KW-0378">Hydrolase</keyword>
<keyword evidence="2" id="KW-0645">Protease</keyword>
<comment type="caution">
    <text evidence="2">The sequence shown here is derived from an EMBL/GenBank/DDBJ whole genome shotgun (WGS) entry which is preliminary data.</text>
</comment>
<keyword evidence="1" id="KW-1133">Transmembrane helix</keyword>
<keyword evidence="1" id="KW-0812">Transmembrane</keyword>
<dbReference type="RefSeq" id="WP_184994499.1">
    <property type="nucleotide sequence ID" value="NZ_BOMK01000010.1"/>
</dbReference>
<protein>
    <submittedName>
        <fullName evidence="2">Putative peptide zinc metalloprotease protein</fullName>
    </submittedName>
</protein>
<feature type="transmembrane region" description="Helical" evidence="1">
    <location>
        <begin position="342"/>
        <end position="365"/>
    </location>
</feature>
<name>A0A7W7MQX2_9ACTN</name>
<proteinExistence type="predicted"/>
<gene>
    <name evidence="2" type="ORF">BJ971_003718</name>
</gene>
<dbReference type="GO" id="GO:0005737">
    <property type="term" value="C:cytoplasm"/>
    <property type="evidence" value="ECO:0007669"/>
    <property type="project" value="TreeGrafter"/>
</dbReference>
<evidence type="ECO:0000313" key="2">
    <source>
        <dbReference type="EMBL" id="MBB4763162.1"/>
    </source>
</evidence>
<dbReference type="GO" id="GO:0031293">
    <property type="term" value="P:membrane protein intracellular domain proteolysis"/>
    <property type="evidence" value="ECO:0007669"/>
    <property type="project" value="TreeGrafter"/>
</dbReference>
<dbReference type="PANTHER" id="PTHR13325:SF3">
    <property type="entry name" value="MEMBRANE-BOUND TRANSCRIPTION FACTOR SITE-2 PROTEASE"/>
    <property type="match status" value="1"/>
</dbReference>
<dbReference type="GO" id="GO:0004222">
    <property type="term" value="F:metalloendopeptidase activity"/>
    <property type="evidence" value="ECO:0007669"/>
    <property type="project" value="InterPro"/>
</dbReference>
<dbReference type="InterPro" id="IPR008792">
    <property type="entry name" value="PQQD"/>
</dbReference>
<keyword evidence="3" id="KW-1185">Reference proteome</keyword>
<evidence type="ECO:0000313" key="3">
    <source>
        <dbReference type="Proteomes" id="UP000578112"/>
    </source>
</evidence>
<feature type="transmembrane region" description="Helical" evidence="1">
    <location>
        <begin position="242"/>
        <end position="263"/>
    </location>
</feature>
<dbReference type="EMBL" id="JACHNH010000001">
    <property type="protein sequence ID" value="MBB4763162.1"/>
    <property type="molecule type" value="Genomic_DNA"/>
</dbReference>
<accession>A0A7W7MQX2</accession>